<name>A0A2T3MQK8_9GAMM</name>
<dbReference type="EMBL" id="PYMC01000031">
    <property type="protein sequence ID" value="PSV99331.1"/>
    <property type="molecule type" value="Genomic_DNA"/>
</dbReference>
<dbReference type="Gene3D" id="3.20.20.190">
    <property type="entry name" value="Phosphatidylinositol (PI) phosphodiesterase"/>
    <property type="match status" value="1"/>
</dbReference>
<comment type="caution">
    <text evidence="2">The sequence shown here is derived from an EMBL/GenBank/DDBJ whole genome shotgun (WGS) entry which is preliminary data.</text>
</comment>
<sequence>MLIIAHRGARTLAPENTLAAMQAAINSGAKAIEFDIHSHGDECLVIHDRWLDRTTNGKGLLQAYSLEEIKQLDAGNGESVPTLWQLLTLVNGQCALNIELKCVTHLPPLLKQLDLACNILNFSADQFLISSFNHHLLKQLKTLAPKLKLGALTASRPVDECAFAENLGAWSVNLDIDTVCQELVTDAHQRGLKCYVYTVNQPDDWQWLARMGVDGIFCDIPEAAVASFPQTAVRPVWE</sequence>
<protein>
    <submittedName>
        <fullName evidence="2">Glycerophosphodiester phosphodiesterase</fullName>
    </submittedName>
</protein>
<proteinExistence type="predicted"/>
<evidence type="ECO:0000313" key="3">
    <source>
        <dbReference type="Proteomes" id="UP000240904"/>
    </source>
</evidence>
<dbReference type="OrthoDB" id="9795622at2"/>
<evidence type="ECO:0000259" key="1">
    <source>
        <dbReference type="PROSITE" id="PS51704"/>
    </source>
</evidence>
<dbReference type="GO" id="GO:0006629">
    <property type="term" value="P:lipid metabolic process"/>
    <property type="evidence" value="ECO:0007669"/>
    <property type="project" value="InterPro"/>
</dbReference>
<accession>A0A2T3MQK8</accession>
<dbReference type="SUPFAM" id="SSF51695">
    <property type="entry name" value="PLC-like phosphodiesterases"/>
    <property type="match status" value="1"/>
</dbReference>
<dbReference type="PROSITE" id="PS51704">
    <property type="entry name" value="GP_PDE"/>
    <property type="match status" value="1"/>
</dbReference>
<dbReference type="RefSeq" id="WP_107285459.1">
    <property type="nucleotide sequence ID" value="NZ_PYMC01000031.1"/>
</dbReference>
<dbReference type="PANTHER" id="PTHR46211:SF1">
    <property type="entry name" value="GLYCEROPHOSPHODIESTER PHOSPHODIESTERASE, CYTOPLASMIC"/>
    <property type="match status" value="1"/>
</dbReference>
<dbReference type="AlphaFoldDB" id="A0A2T3MQK8"/>
<dbReference type="Proteomes" id="UP000240904">
    <property type="component" value="Unassembled WGS sequence"/>
</dbReference>
<feature type="domain" description="GP-PDE" evidence="1">
    <location>
        <begin position="1"/>
        <end position="228"/>
    </location>
</feature>
<gene>
    <name evidence="2" type="ORF">C9I89_21920</name>
</gene>
<dbReference type="GO" id="GO:0008081">
    <property type="term" value="F:phosphoric diester hydrolase activity"/>
    <property type="evidence" value="ECO:0007669"/>
    <property type="project" value="InterPro"/>
</dbReference>
<dbReference type="Pfam" id="PF03009">
    <property type="entry name" value="GDPD"/>
    <property type="match status" value="1"/>
</dbReference>
<evidence type="ECO:0000313" key="2">
    <source>
        <dbReference type="EMBL" id="PSV99331.1"/>
    </source>
</evidence>
<organism evidence="2 3">
    <name type="scientific">Photobacterium lipolyticum</name>
    <dbReference type="NCBI Taxonomy" id="266810"/>
    <lineage>
        <taxon>Bacteria</taxon>
        <taxon>Pseudomonadati</taxon>
        <taxon>Pseudomonadota</taxon>
        <taxon>Gammaproteobacteria</taxon>
        <taxon>Vibrionales</taxon>
        <taxon>Vibrionaceae</taxon>
        <taxon>Photobacterium</taxon>
    </lineage>
</organism>
<keyword evidence="3" id="KW-1185">Reference proteome</keyword>
<dbReference type="InterPro" id="IPR017946">
    <property type="entry name" value="PLC-like_Pdiesterase_TIM-brl"/>
</dbReference>
<dbReference type="PANTHER" id="PTHR46211">
    <property type="entry name" value="GLYCEROPHOSPHORYL DIESTER PHOSPHODIESTERASE"/>
    <property type="match status" value="1"/>
</dbReference>
<dbReference type="InterPro" id="IPR030395">
    <property type="entry name" value="GP_PDE_dom"/>
</dbReference>
<reference evidence="2 3" key="1">
    <citation type="submission" date="2018-03" db="EMBL/GenBank/DDBJ databases">
        <title>Whole genome sequencing of Histamine producing bacteria.</title>
        <authorList>
            <person name="Butler K."/>
        </authorList>
    </citation>
    <scope>NUCLEOTIDE SEQUENCE [LARGE SCALE GENOMIC DNA]</scope>
    <source>
        <strain evidence="2 3">DSM 16190</strain>
    </source>
</reference>